<accession>A0A9W6MII6</accession>
<dbReference type="CDD" id="cd02440">
    <property type="entry name" value="AdoMet_MTases"/>
    <property type="match status" value="1"/>
</dbReference>
<name>A0A9W6MII6_9ACTN</name>
<comment type="caution">
    <text evidence="1">The sequence shown here is derived from an EMBL/GenBank/DDBJ whole genome shotgun (WGS) entry which is preliminary data.</text>
</comment>
<dbReference type="Gene3D" id="3.40.50.150">
    <property type="entry name" value="Vaccinia Virus protein VP39"/>
    <property type="match status" value="1"/>
</dbReference>
<dbReference type="AlphaFoldDB" id="A0A9W6MII6"/>
<reference evidence="1" key="1">
    <citation type="journal article" date="2014" name="Int. J. Syst. Evol. Microbiol.">
        <title>Complete genome sequence of Corynebacterium casei LMG S-19264T (=DSM 44701T), isolated from a smear-ripened cheese.</title>
        <authorList>
            <consortium name="US DOE Joint Genome Institute (JGI-PGF)"/>
            <person name="Walter F."/>
            <person name="Albersmeier A."/>
            <person name="Kalinowski J."/>
            <person name="Ruckert C."/>
        </authorList>
    </citation>
    <scope>NUCLEOTIDE SEQUENCE</scope>
    <source>
        <strain evidence="1">VKM Ac-2007</strain>
    </source>
</reference>
<sequence>MSVADEEWTQRGIDVNTPSVARLYDYYLGGKDNFPSDRLAAEEILSVVPEVRIAARENRAFLGRAVRFLAEEGIEQFLDIGTGLPTQGNVHEVAQEIRPDARVAYIDNDPIVLAHARALLRGIKGEVTVASGDLRQPEEILQTPEVRKHLDFSKPVAVLLVAIMHFITEADDPRRIVTTLRDALPSGSYLVLSHGTHDNRTEAAKKGTKVYERANSPLVLRSRTEIRELFDGFELVNPGLVWLPEWRPDDFPLYDDPSQALIVCGVGRKP</sequence>
<organism evidence="1 2">
    <name type="scientific">Streptosporangium carneum</name>
    <dbReference type="NCBI Taxonomy" id="47481"/>
    <lineage>
        <taxon>Bacteria</taxon>
        <taxon>Bacillati</taxon>
        <taxon>Actinomycetota</taxon>
        <taxon>Actinomycetes</taxon>
        <taxon>Streptosporangiales</taxon>
        <taxon>Streptosporangiaceae</taxon>
        <taxon>Streptosporangium</taxon>
    </lineage>
</organism>
<evidence type="ECO:0008006" key="3">
    <source>
        <dbReference type="Google" id="ProtNLM"/>
    </source>
</evidence>
<proteinExistence type="predicted"/>
<dbReference type="InterPro" id="IPR006764">
    <property type="entry name" value="SAM_dep_MeTrfase_SAV2177_type"/>
</dbReference>
<dbReference type="SUPFAM" id="SSF53335">
    <property type="entry name" value="S-adenosyl-L-methionine-dependent methyltransferases"/>
    <property type="match status" value="1"/>
</dbReference>
<dbReference type="Proteomes" id="UP001143474">
    <property type="component" value="Unassembled WGS sequence"/>
</dbReference>
<dbReference type="EMBL" id="BSEV01000041">
    <property type="protein sequence ID" value="GLK15028.1"/>
    <property type="molecule type" value="Genomic_DNA"/>
</dbReference>
<reference evidence="1" key="2">
    <citation type="submission" date="2023-01" db="EMBL/GenBank/DDBJ databases">
        <authorList>
            <person name="Sun Q."/>
            <person name="Evtushenko L."/>
        </authorList>
    </citation>
    <scope>NUCLEOTIDE SEQUENCE</scope>
    <source>
        <strain evidence="1">VKM Ac-2007</strain>
    </source>
</reference>
<dbReference type="InterPro" id="IPR029063">
    <property type="entry name" value="SAM-dependent_MTases_sf"/>
</dbReference>
<dbReference type="PIRSF" id="PIRSF017393">
    <property type="entry name" value="MTase_SAV2177"/>
    <property type="match status" value="1"/>
</dbReference>
<evidence type="ECO:0000313" key="2">
    <source>
        <dbReference type="Proteomes" id="UP001143474"/>
    </source>
</evidence>
<evidence type="ECO:0000313" key="1">
    <source>
        <dbReference type="EMBL" id="GLK15028.1"/>
    </source>
</evidence>
<dbReference type="Pfam" id="PF04672">
    <property type="entry name" value="Methyltransf_19"/>
    <property type="match status" value="1"/>
</dbReference>
<keyword evidence="2" id="KW-1185">Reference proteome</keyword>
<protein>
    <recommendedName>
        <fullName evidence="3">SAM-dependent methyltransferase</fullName>
    </recommendedName>
</protein>
<gene>
    <name evidence="1" type="ORF">GCM10017600_84410</name>
</gene>